<dbReference type="Gene3D" id="3.40.1410.10">
    <property type="entry name" value="Chorismate lyase-like"/>
    <property type="match status" value="1"/>
</dbReference>
<dbReference type="SMART" id="SM00866">
    <property type="entry name" value="UTRA"/>
    <property type="match status" value="1"/>
</dbReference>
<evidence type="ECO:0000313" key="5">
    <source>
        <dbReference type="EMBL" id="OEE58459.1"/>
    </source>
</evidence>
<dbReference type="AlphaFoldDB" id="A0A1E5BZ28"/>
<dbReference type="RefSeq" id="WP_016959293.1">
    <property type="nucleotide sequence ID" value="NZ_AJWN02000094.1"/>
</dbReference>
<dbReference type="PROSITE" id="PS50949">
    <property type="entry name" value="HTH_GNTR"/>
    <property type="match status" value="1"/>
</dbReference>
<gene>
    <name evidence="5" type="ORF">A1OK_15805</name>
</gene>
<dbReference type="InterPro" id="IPR028978">
    <property type="entry name" value="Chorismate_lyase_/UTRA_dom_sf"/>
</dbReference>
<dbReference type="Gene3D" id="1.10.10.10">
    <property type="entry name" value="Winged helix-like DNA-binding domain superfamily/Winged helix DNA-binding domain"/>
    <property type="match status" value="1"/>
</dbReference>
<evidence type="ECO:0000256" key="1">
    <source>
        <dbReference type="ARBA" id="ARBA00023015"/>
    </source>
</evidence>
<dbReference type="SMART" id="SM00345">
    <property type="entry name" value="HTH_GNTR"/>
    <property type="match status" value="1"/>
</dbReference>
<protein>
    <submittedName>
        <fullName evidence="5">GntR family transcriptional regulator</fullName>
    </submittedName>
</protein>
<dbReference type="CDD" id="cd07377">
    <property type="entry name" value="WHTH_GntR"/>
    <property type="match status" value="1"/>
</dbReference>
<keyword evidence="2" id="KW-0238">DNA-binding</keyword>
<dbReference type="InterPro" id="IPR050679">
    <property type="entry name" value="Bact_HTH_transcr_reg"/>
</dbReference>
<dbReference type="InterPro" id="IPR036388">
    <property type="entry name" value="WH-like_DNA-bd_sf"/>
</dbReference>
<evidence type="ECO:0000259" key="4">
    <source>
        <dbReference type="PROSITE" id="PS50949"/>
    </source>
</evidence>
<comment type="caution">
    <text evidence="5">The sequence shown here is derived from an EMBL/GenBank/DDBJ whole genome shotgun (WGS) entry which is preliminary data.</text>
</comment>
<dbReference type="InterPro" id="IPR000524">
    <property type="entry name" value="Tscrpt_reg_HTH_GntR"/>
</dbReference>
<dbReference type="GO" id="GO:0003700">
    <property type="term" value="F:DNA-binding transcription factor activity"/>
    <property type="evidence" value="ECO:0007669"/>
    <property type="project" value="InterPro"/>
</dbReference>
<evidence type="ECO:0000256" key="3">
    <source>
        <dbReference type="ARBA" id="ARBA00023163"/>
    </source>
</evidence>
<proteinExistence type="predicted"/>
<dbReference type="Pfam" id="PF00392">
    <property type="entry name" value="GntR"/>
    <property type="match status" value="1"/>
</dbReference>
<dbReference type="InterPro" id="IPR036390">
    <property type="entry name" value="WH_DNA-bd_sf"/>
</dbReference>
<keyword evidence="1" id="KW-0805">Transcription regulation</keyword>
<dbReference type="SUPFAM" id="SSF46785">
    <property type="entry name" value="Winged helix' DNA-binding domain"/>
    <property type="match status" value="1"/>
</dbReference>
<dbReference type="GO" id="GO:0003677">
    <property type="term" value="F:DNA binding"/>
    <property type="evidence" value="ECO:0007669"/>
    <property type="project" value="UniProtKB-KW"/>
</dbReference>
<dbReference type="EMBL" id="AJWN02000094">
    <property type="protein sequence ID" value="OEE58459.1"/>
    <property type="molecule type" value="Genomic_DNA"/>
</dbReference>
<dbReference type="Proteomes" id="UP000095039">
    <property type="component" value="Unassembled WGS sequence"/>
</dbReference>
<dbReference type="PANTHER" id="PTHR44846">
    <property type="entry name" value="MANNOSYL-D-GLYCERATE TRANSPORT/METABOLISM SYSTEM REPRESSOR MNGR-RELATED"/>
    <property type="match status" value="1"/>
</dbReference>
<feature type="domain" description="HTH gntR-type" evidence="4">
    <location>
        <begin position="6"/>
        <end position="74"/>
    </location>
</feature>
<dbReference type="GO" id="GO:0045892">
    <property type="term" value="P:negative regulation of DNA-templated transcription"/>
    <property type="evidence" value="ECO:0007669"/>
    <property type="project" value="TreeGrafter"/>
</dbReference>
<keyword evidence="3" id="KW-0804">Transcription</keyword>
<reference evidence="5 6" key="1">
    <citation type="journal article" date="2012" name="Science">
        <title>Ecological populations of bacteria act as socially cohesive units of antibiotic production and resistance.</title>
        <authorList>
            <person name="Cordero O.X."/>
            <person name="Wildschutte H."/>
            <person name="Kirkup B."/>
            <person name="Proehl S."/>
            <person name="Ngo L."/>
            <person name="Hussain F."/>
            <person name="Le Roux F."/>
            <person name="Mincer T."/>
            <person name="Polz M.F."/>
        </authorList>
    </citation>
    <scope>NUCLEOTIDE SEQUENCE [LARGE SCALE GENOMIC DNA]</scope>
    <source>
        <strain evidence="5 6">FF-454</strain>
    </source>
</reference>
<organism evidence="5 6">
    <name type="scientific">Enterovibrio norvegicus FF-454</name>
    <dbReference type="NCBI Taxonomy" id="1185651"/>
    <lineage>
        <taxon>Bacteria</taxon>
        <taxon>Pseudomonadati</taxon>
        <taxon>Pseudomonadota</taxon>
        <taxon>Gammaproteobacteria</taxon>
        <taxon>Vibrionales</taxon>
        <taxon>Vibrionaceae</taxon>
        <taxon>Enterovibrio</taxon>
    </lineage>
</organism>
<sequence length="242" mass="27131">MTIKVTGKQQEVIDFIEQKISSANLKSGDKLDTEAGIAKHIGITRSTVREATRYLVEQGVIYRVKGSGLYVGSGLPVQSGNFHELSPFDHQAQQAGQSAVRRVVSSAIIQVPTVQIAHALRIKPNEQVYYLERLMSFGNMPVSFEQTHIPVAICHGFEFNQIEHSKYGYMERLTGKKVQMREQDISAFNLHDTELAEMLGVDTGQAMIELRELVSFEDGTPFEYTVATINSDLFNIHQVTKR</sequence>
<name>A0A1E5BZ28_9GAMM</name>
<evidence type="ECO:0000256" key="2">
    <source>
        <dbReference type="ARBA" id="ARBA00023125"/>
    </source>
</evidence>
<evidence type="ECO:0000313" key="6">
    <source>
        <dbReference type="Proteomes" id="UP000095039"/>
    </source>
</evidence>
<accession>A0A1E5BZ28</accession>
<dbReference type="SUPFAM" id="SSF64288">
    <property type="entry name" value="Chorismate lyase-like"/>
    <property type="match status" value="1"/>
</dbReference>
<dbReference type="PANTHER" id="PTHR44846:SF1">
    <property type="entry name" value="MANNOSYL-D-GLYCERATE TRANSPORT_METABOLISM SYSTEM REPRESSOR MNGR-RELATED"/>
    <property type="match status" value="1"/>
</dbReference>
<dbReference type="PRINTS" id="PR00035">
    <property type="entry name" value="HTHGNTR"/>
</dbReference>
<dbReference type="InterPro" id="IPR011663">
    <property type="entry name" value="UTRA"/>
</dbReference>
<keyword evidence="6" id="KW-1185">Reference proteome</keyword>
<dbReference type="Pfam" id="PF07702">
    <property type="entry name" value="UTRA"/>
    <property type="match status" value="1"/>
</dbReference>